<protein>
    <submittedName>
        <fullName evidence="2 3">Uncharacterized protein</fullName>
    </submittedName>
</protein>
<gene>
    <name evidence="3" type="primary">20351983</name>
    <name evidence="2" type="ORF">GGTG_11525</name>
</gene>
<evidence type="ECO:0000313" key="4">
    <source>
        <dbReference type="Proteomes" id="UP000006039"/>
    </source>
</evidence>
<sequence length="304" mass="31031">MSPAGSRKKKKSQRSSRSSHSTFHQTDNADTPTEDQPADGSGSVAAAEPHPPIDTSHHGGNTSHNTGGQPGGLGVVTDFSRACGDAGCLADSVAALRARGEPSGGSAAAVAPGGVGDVQLVEEHPVVLLRVARYHAVEDSLPQQGDANVGQAAQEGAPRARREHLPAAVVEQRREVFDGQALERGRGKRPEDGGGAGAVPAAQATVSGLLGERHVKVDALVRAKEGRQADDDAAQLGQQVPASSAPAPAAPLAWSSVQELRSAWAQVGGGTATTSSLVWRPCLCAISSAERAVAGTEKVTDSKR</sequence>
<feature type="compositionally biased region" description="Low complexity" evidence="1">
    <location>
        <begin position="58"/>
        <end position="67"/>
    </location>
</feature>
<feature type="region of interest" description="Disordered" evidence="1">
    <location>
        <begin position="178"/>
        <end position="199"/>
    </location>
</feature>
<dbReference type="VEuPathDB" id="FungiDB:GGTG_11525"/>
<reference evidence="2" key="3">
    <citation type="submission" date="2010-09" db="EMBL/GenBank/DDBJ databases">
        <title>Annotation of Gaeumannomyces graminis var. tritici R3-111a-1.</title>
        <authorList>
            <consortium name="The Broad Institute Genome Sequencing Platform"/>
            <person name="Ma L.-J."/>
            <person name="Dead R."/>
            <person name="Young S.K."/>
            <person name="Zeng Q."/>
            <person name="Gargeya S."/>
            <person name="Fitzgerald M."/>
            <person name="Haas B."/>
            <person name="Abouelleil A."/>
            <person name="Alvarado L."/>
            <person name="Arachchi H.M."/>
            <person name="Berlin A."/>
            <person name="Brown A."/>
            <person name="Chapman S.B."/>
            <person name="Chen Z."/>
            <person name="Dunbar C."/>
            <person name="Freedman E."/>
            <person name="Gearin G."/>
            <person name="Gellesch M."/>
            <person name="Goldberg J."/>
            <person name="Griggs A."/>
            <person name="Gujja S."/>
            <person name="Heiman D."/>
            <person name="Howarth C."/>
            <person name="Larson L."/>
            <person name="Lui A."/>
            <person name="MacDonald P.J.P."/>
            <person name="Mehta T."/>
            <person name="Montmayeur A."/>
            <person name="Murphy C."/>
            <person name="Neiman D."/>
            <person name="Pearson M."/>
            <person name="Priest M."/>
            <person name="Roberts A."/>
            <person name="Saif S."/>
            <person name="Shea T."/>
            <person name="Shenoy N."/>
            <person name="Sisk P."/>
            <person name="Stolte C."/>
            <person name="Sykes S."/>
            <person name="Yandava C."/>
            <person name="Wortman J."/>
            <person name="Nusbaum C."/>
            <person name="Birren B."/>
        </authorList>
    </citation>
    <scope>NUCLEOTIDE SEQUENCE</scope>
    <source>
        <strain evidence="2">R3-111a-1</strain>
    </source>
</reference>
<keyword evidence="4" id="KW-1185">Reference proteome</keyword>
<feature type="region of interest" description="Disordered" evidence="1">
    <location>
        <begin position="226"/>
        <end position="248"/>
    </location>
</feature>
<evidence type="ECO:0000313" key="3">
    <source>
        <dbReference type="EnsemblFungi" id="EJT70502"/>
    </source>
</evidence>
<evidence type="ECO:0000313" key="2">
    <source>
        <dbReference type="EMBL" id="EJT70502.1"/>
    </source>
</evidence>
<dbReference type="Proteomes" id="UP000006039">
    <property type="component" value="Unassembled WGS sequence"/>
</dbReference>
<feature type="compositionally biased region" description="Polar residues" evidence="1">
    <location>
        <begin position="22"/>
        <end position="31"/>
    </location>
</feature>
<feature type="compositionally biased region" description="Basic residues" evidence="1">
    <location>
        <begin position="1"/>
        <end position="14"/>
    </location>
</feature>
<reference evidence="3" key="5">
    <citation type="submission" date="2018-04" db="UniProtKB">
        <authorList>
            <consortium name="EnsemblFungi"/>
        </authorList>
    </citation>
    <scope>IDENTIFICATION</scope>
    <source>
        <strain evidence="3">R3-111a-1</strain>
    </source>
</reference>
<dbReference type="HOGENOM" id="CLU_915400_0_0_1"/>
<feature type="compositionally biased region" description="Basic and acidic residues" evidence="1">
    <location>
        <begin position="178"/>
        <end position="192"/>
    </location>
</feature>
<dbReference type="AlphaFoldDB" id="J3PDF4"/>
<organism evidence="2">
    <name type="scientific">Gaeumannomyces tritici (strain R3-111a-1)</name>
    <name type="common">Wheat and barley take-all root rot fungus</name>
    <name type="synonym">Gaeumannomyces graminis var. tritici</name>
    <dbReference type="NCBI Taxonomy" id="644352"/>
    <lineage>
        <taxon>Eukaryota</taxon>
        <taxon>Fungi</taxon>
        <taxon>Dikarya</taxon>
        <taxon>Ascomycota</taxon>
        <taxon>Pezizomycotina</taxon>
        <taxon>Sordariomycetes</taxon>
        <taxon>Sordariomycetidae</taxon>
        <taxon>Magnaporthales</taxon>
        <taxon>Magnaporthaceae</taxon>
        <taxon>Gaeumannomyces</taxon>
    </lineage>
</organism>
<feature type="region of interest" description="Disordered" evidence="1">
    <location>
        <begin position="1"/>
        <end position="77"/>
    </location>
</feature>
<dbReference type="EnsemblFungi" id="EJT70502">
    <property type="protein sequence ID" value="EJT70502"/>
    <property type="gene ID" value="GGTG_11525"/>
</dbReference>
<proteinExistence type="predicted"/>
<reference evidence="4" key="1">
    <citation type="submission" date="2010-07" db="EMBL/GenBank/DDBJ databases">
        <title>The genome sequence of Gaeumannomyces graminis var. tritici strain R3-111a-1.</title>
        <authorList>
            <consortium name="The Broad Institute Genome Sequencing Platform"/>
            <person name="Ma L.-J."/>
            <person name="Dead R."/>
            <person name="Young S."/>
            <person name="Zeng Q."/>
            <person name="Koehrsen M."/>
            <person name="Alvarado L."/>
            <person name="Berlin A."/>
            <person name="Chapman S.B."/>
            <person name="Chen Z."/>
            <person name="Freedman E."/>
            <person name="Gellesch M."/>
            <person name="Goldberg J."/>
            <person name="Griggs A."/>
            <person name="Gujja S."/>
            <person name="Heilman E.R."/>
            <person name="Heiman D."/>
            <person name="Hepburn T."/>
            <person name="Howarth C."/>
            <person name="Jen D."/>
            <person name="Larson L."/>
            <person name="Mehta T."/>
            <person name="Neiman D."/>
            <person name="Pearson M."/>
            <person name="Roberts A."/>
            <person name="Saif S."/>
            <person name="Shea T."/>
            <person name="Shenoy N."/>
            <person name="Sisk P."/>
            <person name="Stolte C."/>
            <person name="Sykes S."/>
            <person name="Walk T."/>
            <person name="White J."/>
            <person name="Yandava C."/>
            <person name="Haas B."/>
            <person name="Nusbaum C."/>
            <person name="Birren B."/>
        </authorList>
    </citation>
    <scope>NUCLEOTIDE SEQUENCE [LARGE SCALE GENOMIC DNA]</scope>
    <source>
        <strain evidence="4">R3-111a-1</strain>
    </source>
</reference>
<name>J3PDF4_GAET3</name>
<evidence type="ECO:0000256" key="1">
    <source>
        <dbReference type="SAM" id="MobiDB-lite"/>
    </source>
</evidence>
<dbReference type="EMBL" id="GL385401">
    <property type="protein sequence ID" value="EJT70502.1"/>
    <property type="molecule type" value="Genomic_DNA"/>
</dbReference>
<reference evidence="3" key="4">
    <citation type="journal article" date="2015" name="G3 (Bethesda)">
        <title>Genome sequences of three phytopathogenic species of the Magnaporthaceae family of fungi.</title>
        <authorList>
            <person name="Okagaki L.H."/>
            <person name="Nunes C.C."/>
            <person name="Sailsbery J."/>
            <person name="Clay B."/>
            <person name="Brown D."/>
            <person name="John T."/>
            <person name="Oh Y."/>
            <person name="Young N."/>
            <person name="Fitzgerald M."/>
            <person name="Haas B.J."/>
            <person name="Zeng Q."/>
            <person name="Young S."/>
            <person name="Adiconis X."/>
            <person name="Fan L."/>
            <person name="Levin J.Z."/>
            <person name="Mitchell T.K."/>
            <person name="Okubara P.A."/>
            <person name="Farman M.L."/>
            <person name="Kohn L.M."/>
            <person name="Birren B."/>
            <person name="Ma L.-J."/>
            <person name="Dean R.A."/>
        </authorList>
    </citation>
    <scope>NUCLEOTIDE SEQUENCE</scope>
    <source>
        <strain evidence="3">R3-111a-1</strain>
    </source>
</reference>
<reference evidence="2" key="2">
    <citation type="submission" date="2010-07" db="EMBL/GenBank/DDBJ databases">
        <authorList>
            <consortium name="The Broad Institute Genome Sequencing Platform"/>
            <consortium name="Broad Institute Genome Sequencing Center for Infectious Disease"/>
            <person name="Ma L.-J."/>
            <person name="Dead R."/>
            <person name="Young S."/>
            <person name="Zeng Q."/>
            <person name="Koehrsen M."/>
            <person name="Alvarado L."/>
            <person name="Berlin A."/>
            <person name="Chapman S.B."/>
            <person name="Chen Z."/>
            <person name="Freedman E."/>
            <person name="Gellesch M."/>
            <person name="Goldberg J."/>
            <person name="Griggs A."/>
            <person name="Gujja S."/>
            <person name="Heilman E.R."/>
            <person name="Heiman D."/>
            <person name="Hepburn T."/>
            <person name="Howarth C."/>
            <person name="Jen D."/>
            <person name="Larson L."/>
            <person name="Mehta T."/>
            <person name="Neiman D."/>
            <person name="Pearson M."/>
            <person name="Roberts A."/>
            <person name="Saif S."/>
            <person name="Shea T."/>
            <person name="Shenoy N."/>
            <person name="Sisk P."/>
            <person name="Stolte C."/>
            <person name="Sykes S."/>
            <person name="Walk T."/>
            <person name="White J."/>
            <person name="Yandava C."/>
            <person name="Haas B."/>
            <person name="Nusbaum C."/>
            <person name="Birren B."/>
        </authorList>
    </citation>
    <scope>NUCLEOTIDE SEQUENCE</scope>
    <source>
        <strain evidence="2">R3-111a-1</strain>
    </source>
</reference>
<dbReference type="GeneID" id="20351983"/>
<dbReference type="RefSeq" id="XP_009227680.1">
    <property type="nucleotide sequence ID" value="XM_009229416.1"/>
</dbReference>
<accession>J3PDF4</accession>